<reference evidence="9 10" key="1">
    <citation type="submission" date="2023-02" db="EMBL/GenBank/DDBJ databases">
        <title>Genome sequence of Lentisphaera profundi SAORIC-696.</title>
        <authorList>
            <person name="Kim e."/>
            <person name="Cho J.-C."/>
            <person name="Choi A."/>
            <person name="Kang I."/>
        </authorList>
    </citation>
    <scope>NUCLEOTIDE SEQUENCE [LARGE SCALE GENOMIC DNA]</scope>
    <source>
        <strain evidence="9 10">SAORIC-696</strain>
    </source>
</reference>
<feature type="domain" description="ABC transmembrane type-1" evidence="8">
    <location>
        <begin position="593"/>
        <end position="806"/>
    </location>
</feature>
<gene>
    <name evidence="9" type="ORF">PQO03_15625</name>
</gene>
<dbReference type="InterPro" id="IPR051393">
    <property type="entry name" value="ABC_transporter_permease"/>
</dbReference>
<name>A0ABY7W1G5_9BACT</name>
<sequence>MPFFNNFIFPKSFVLMLMVFVNVLYSVEMRSGVDAQGLIHVRVWGLVQGPGSTSAERADWRVLKAFEKAYPHIRLHNAAGINLPGVGNENDVGPLLAISGGIAPDILYVNFRKSASYIDNEFLYPLDEYIAEYAKLHGESSLKDLIHPALNKVVTRLGPVQGDRQMKTWMIPAEPLVMTMIYRKDLFARSGLDPNKAPENWTQMYAACEQIVASDPSSYGVLATARGGTSWNFMPYLSSSGTQVLTEDAQGEWKASFARKEAVSALEFYARLHAGLRKDGKTRGFATSNKNLLDEGKIAMAMTYLGGDEMAKVDTSGAQWGFAPVPKGPTGISSAEINARMWGIFRGQKDKRVRDAAFEWLAYRKSKAAVKIRVDTFIEANEISAINPNLLDRLGEEYKKYEIFINQDLKKLYKDLITTAKPEPYGTNCDLVYDYLDKPVQAAILWAREGNLENQSEPVIHKTLFAFLSEGQKELEREMLKELPEKERKKRNRVAMIVTISLFTIFLFTFYKVLKILSPVGQRNNSWQIKKYWKAYVILLPALAIICLWQYYPLLRGALMAFQDYKISIPIVNWVGFDNFADVLYDKNFWYSLWLTFYYSFLVISFTWLPPLLLAIMLDEIPKFSVFFRVLYYLPALISGLVVIFLWKQFFDPSPQGLFNQVLAYVHIGQQYWFEDPHLAMFCLIIPLAWASLGPGCLIYLAALKGVAPDLYEAAEIDGANYWQKIRFVLVPKLWPLLIITLIGQMIISFNAAENVLAMTGGGPNGATNVTGLLIFKKAFVYTEFGTATAMAWIMSLFLIGFTVYQLKILSNLEFKTTGND</sequence>
<evidence type="ECO:0000256" key="4">
    <source>
        <dbReference type="ARBA" id="ARBA00022692"/>
    </source>
</evidence>
<keyword evidence="2 7" id="KW-0813">Transport</keyword>
<protein>
    <submittedName>
        <fullName evidence="9">Extracellular solute-binding protein</fullName>
    </submittedName>
</protein>
<evidence type="ECO:0000313" key="9">
    <source>
        <dbReference type="EMBL" id="WDE99265.1"/>
    </source>
</evidence>
<feature type="transmembrane region" description="Helical" evidence="7">
    <location>
        <begin position="535"/>
        <end position="552"/>
    </location>
</feature>
<dbReference type="SUPFAM" id="SSF161098">
    <property type="entry name" value="MetI-like"/>
    <property type="match status" value="1"/>
</dbReference>
<keyword evidence="3" id="KW-1003">Cell membrane</keyword>
<dbReference type="PANTHER" id="PTHR30193:SF37">
    <property type="entry name" value="INNER MEMBRANE ABC TRANSPORTER PERMEASE PROTEIN YCJO"/>
    <property type="match status" value="1"/>
</dbReference>
<comment type="similarity">
    <text evidence="7">Belongs to the binding-protein-dependent transport system permease family.</text>
</comment>
<dbReference type="RefSeq" id="WP_274154125.1">
    <property type="nucleotide sequence ID" value="NZ_CP117812.1"/>
</dbReference>
<proteinExistence type="inferred from homology"/>
<dbReference type="SUPFAM" id="SSF53850">
    <property type="entry name" value="Periplasmic binding protein-like II"/>
    <property type="match status" value="1"/>
</dbReference>
<dbReference type="Proteomes" id="UP001214250">
    <property type="component" value="Chromosome 2"/>
</dbReference>
<dbReference type="EMBL" id="CP117812">
    <property type="protein sequence ID" value="WDE99265.1"/>
    <property type="molecule type" value="Genomic_DNA"/>
</dbReference>
<keyword evidence="6 7" id="KW-0472">Membrane</keyword>
<feature type="transmembrane region" description="Helical" evidence="7">
    <location>
        <begin position="790"/>
        <end position="807"/>
    </location>
</feature>
<dbReference type="InterPro" id="IPR006059">
    <property type="entry name" value="SBP"/>
</dbReference>
<evidence type="ECO:0000256" key="2">
    <source>
        <dbReference type="ARBA" id="ARBA00022448"/>
    </source>
</evidence>
<dbReference type="PROSITE" id="PS50928">
    <property type="entry name" value="ABC_TM1"/>
    <property type="match status" value="1"/>
</dbReference>
<dbReference type="PANTHER" id="PTHR30193">
    <property type="entry name" value="ABC TRANSPORTER PERMEASE PROTEIN"/>
    <property type="match status" value="1"/>
</dbReference>
<keyword evidence="5 7" id="KW-1133">Transmembrane helix</keyword>
<organism evidence="9 10">
    <name type="scientific">Lentisphaera profundi</name>
    <dbReference type="NCBI Taxonomy" id="1658616"/>
    <lineage>
        <taxon>Bacteria</taxon>
        <taxon>Pseudomonadati</taxon>
        <taxon>Lentisphaerota</taxon>
        <taxon>Lentisphaeria</taxon>
        <taxon>Lentisphaerales</taxon>
        <taxon>Lentisphaeraceae</taxon>
        <taxon>Lentisphaera</taxon>
    </lineage>
</organism>
<evidence type="ECO:0000256" key="5">
    <source>
        <dbReference type="ARBA" id="ARBA00022989"/>
    </source>
</evidence>
<dbReference type="CDD" id="cd06261">
    <property type="entry name" value="TM_PBP2"/>
    <property type="match status" value="1"/>
</dbReference>
<dbReference type="Gene3D" id="1.10.3720.10">
    <property type="entry name" value="MetI-like"/>
    <property type="match status" value="1"/>
</dbReference>
<feature type="transmembrane region" description="Helical" evidence="7">
    <location>
        <begin position="679"/>
        <end position="703"/>
    </location>
</feature>
<evidence type="ECO:0000259" key="8">
    <source>
        <dbReference type="PROSITE" id="PS50928"/>
    </source>
</evidence>
<keyword evidence="4 7" id="KW-0812">Transmembrane</keyword>
<feature type="transmembrane region" description="Helical" evidence="7">
    <location>
        <begin position="734"/>
        <end position="753"/>
    </location>
</feature>
<feature type="transmembrane region" description="Helical" evidence="7">
    <location>
        <begin position="494"/>
        <end position="514"/>
    </location>
</feature>
<keyword evidence="10" id="KW-1185">Reference proteome</keyword>
<evidence type="ECO:0000313" key="10">
    <source>
        <dbReference type="Proteomes" id="UP001214250"/>
    </source>
</evidence>
<evidence type="ECO:0000256" key="3">
    <source>
        <dbReference type="ARBA" id="ARBA00022475"/>
    </source>
</evidence>
<accession>A0ABY7W1G5</accession>
<feature type="transmembrane region" description="Helical" evidence="7">
    <location>
        <begin position="630"/>
        <end position="647"/>
    </location>
</feature>
<dbReference type="InterPro" id="IPR035906">
    <property type="entry name" value="MetI-like_sf"/>
</dbReference>
<evidence type="ECO:0000256" key="1">
    <source>
        <dbReference type="ARBA" id="ARBA00004651"/>
    </source>
</evidence>
<dbReference type="Pfam" id="PF01547">
    <property type="entry name" value="SBP_bac_1"/>
    <property type="match status" value="1"/>
</dbReference>
<feature type="transmembrane region" description="Helical" evidence="7">
    <location>
        <begin position="597"/>
        <end position="618"/>
    </location>
</feature>
<dbReference type="Gene3D" id="3.40.190.10">
    <property type="entry name" value="Periplasmic binding protein-like II"/>
    <property type="match status" value="1"/>
</dbReference>
<evidence type="ECO:0000256" key="6">
    <source>
        <dbReference type="ARBA" id="ARBA00023136"/>
    </source>
</evidence>
<evidence type="ECO:0000256" key="7">
    <source>
        <dbReference type="RuleBase" id="RU363032"/>
    </source>
</evidence>
<dbReference type="InterPro" id="IPR000515">
    <property type="entry name" value="MetI-like"/>
</dbReference>
<comment type="subcellular location">
    <subcellularLocation>
        <location evidence="1 7">Cell membrane</location>
        <topology evidence="1 7">Multi-pass membrane protein</topology>
    </subcellularLocation>
</comment>
<dbReference type="Pfam" id="PF00528">
    <property type="entry name" value="BPD_transp_1"/>
    <property type="match status" value="1"/>
</dbReference>